<evidence type="ECO:0000313" key="2">
    <source>
        <dbReference type="EMBL" id="GAA0371597.1"/>
    </source>
</evidence>
<name>A0ABN0XSC2_9LACT</name>
<feature type="transmembrane region" description="Helical" evidence="1">
    <location>
        <begin position="77"/>
        <end position="97"/>
    </location>
</feature>
<protein>
    <recommendedName>
        <fullName evidence="4">ABC transporter permease</fullName>
    </recommendedName>
</protein>
<feature type="transmembrane region" description="Helical" evidence="1">
    <location>
        <begin position="103"/>
        <end position="126"/>
    </location>
</feature>
<accession>A0ABN0XSC2</accession>
<comment type="caution">
    <text evidence="2">The sequence shown here is derived from an EMBL/GenBank/DDBJ whole genome shotgun (WGS) entry which is preliminary data.</text>
</comment>
<dbReference type="InterPro" id="IPR036259">
    <property type="entry name" value="MFS_trans_sf"/>
</dbReference>
<feature type="transmembrane region" description="Helical" evidence="1">
    <location>
        <begin position="277"/>
        <end position="298"/>
    </location>
</feature>
<feature type="transmembrane region" description="Helical" evidence="1">
    <location>
        <begin position="430"/>
        <end position="456"/>
    </location>
</feature>
<proteinExistence type="predicted"/>
<feature type="transmembrane region" description="Helical" evidence="1">
    <location>
        <begin position="499"/>
        <end position="523"/>
    </location>
</feature>
<evidence type="ECO:0000256" key="1">
    <source>
        <dbReference type="SAM" id="Phobius"/>
    </source>
</evidence>
<gene>
    <name evidence="2" type="ORF">GCM10008932_23640</name>
</gene>
<dbReference type="EMBL" id="BAAACW010000164">
    <property type="protein sequence ID" value="GAA0371597.1"/>
    <property type="molecule type" value="Genomic_DNA"/>
</dbReference>
<keyword evidence="1" id="KW-0472">Membrane</keyword>
<feature type="transmembrane region" description="Helical" evidence="1">
    <location>
        <begin position="387"/>
        <end position="409"/>
    </location>
</feature>
<evidence type="ECO:0000313" key="3">
    <source>
        <dbReference type="Proteomes" id="UP001501166"/>
    </source>
</evidence>
<sequence>MMRNTFGSNTEAKTPFYLRITDALKPIYSSLGVDYPQMRAILKMKMTVDSRREAVIQGTGSSDQEEGKEKNQFFSSLWVYTLLSSFFILLFVYDNWVFQYTTYFSFVFIMIFSTMLANFSTILLDVKDSVLIGTKPVSSQTIGAAKATHIGIYLVSFTLAIGLPIILFTFYFNGFLAGILLLLLTFLASLWSLGLTIVMYATVLRKFDGERLKNIIAYSQIILSIGIVFGYYIMGQLFEVIDPETLLVEMNLQLGHIVLFPMWFVAPFGLLQEGFSVVYGVYTLLLVIGTIVIGVLYYTQNNKIEQNLQKMNSSQAKESTRSLIEKAFAKLLCFDSIEKAYFHFSWQITKEEREFKTRIYPSLASALVFPAVILFQELSGDRDSNTFLLGILPYFSVMLVPMLAVSIQFSTQYKGRWVFHLSPVRVRPPFLRAVTKVILIKILIPVYVAISVAVAFSTGPTYIWHHVNGLLFMMLLMYFETQRTAVTLPFSRKYGASEANMGCMATLIFFVPVFVIAGGLILIQSLYPFTIGVLLVLLVALNFWWMNRGFTSHPKRAKKTNTVAS</sequence>
<feature type="transmembrane region" description="Helical" evidence="1">
    <location>
        <begin position="529"/>
        <end position="546"/>
    </location>
</feature>
<dbReference type="RefSeq" id="WP_343756887.1">
    <property type="nucleotide sequence ID" value="NZ_BAAACW010000164.1"/>
</dbReference>
<feature type="transmembrane region" description="Helical" evidence="1">
    <location>
        <begin position="462"/>
        <end position="479"/>
    </location>
</feature>
<feature type="transmembrane region" description="Helical" evidence="1">
    <location>
        <begin position="147"/>
        <end position="172"/>
    </location>
</feature>
<keyword evidence="3" id="KW-1185">Reference proteome</keyword>
<dbReference type="Proteomes" id="UP001501166">
    <property type="component" value="Unassembled WGS sequence"/>
</dbReference>
<keyword evidence="1" id="KW-0812">Transmembrane</keyword>
<evidence type="ECO:0008006" key="4">
    <source>
        <dbReference type="Google" id="ProtNLM"/>
    </source>
</evidence>
<organism evidence="2 3">
    <name type="scientific">Alkalibacterium iburiense</name>
    <dbReference type="NCBI Taxonomy" id="290589"/>
    <lineage>
        <taxon>Bacteria</taxon>
        <taxon>Bacillati</taxon>
        <taxon>Bacillota</taxon>
        <taxon>Bacilli</taxon>
        <taxon>Lactobacillales</taxon>
        <taxon>Carnobacteriaceae</taxon>
        <taxon>Alkalibacterium</taxon>
    </lineage>
</organism>
<feature type="transmembrane region" description="Helical" evidence="1">
    <location>
        <begin position="178"/>
        <end position="203"/>
    </location>
</feature>
<dbReference type="SUPFAM" id="SSF103473">
    <property type="entry name" value="MFS general substrate transporter"/>
    <property type="match status" value="1"/>
</dbReference>
<reference evidence="2 3" key="1">
    <citation type="journal article" date="2019" name="Int. J. Syst. Evol. Microbiol.">
        <title>The Global Catalogue of Microorganisms (GCM) 10K type strain sequencing project: providing services to taxonomists for standard genome sequencing and annotation.</title>
        <authorList>
            <consortium name="The Broad Institute Genomics Platform"/>
            <consortium name="The Broad Institute Genome Sequencing Center for Infectious Disease"/>
            <person name="Wu L."/>
            <person name="Ma J."/>
        </authorList>
    </citation>
    <scope>NUCLEOTIDE SEQUENCE [LARGE SCALE GENOMIC DNA]</scope>
    <source>
        <strain evidence="2 3">JCM 12662</strain>
    </source>
</reference>
<keyword evidence="1" id="KW-1133">Transmembrane helix</keyword>
<feature type="transmembrane region" description="Helical" evidence="1">
    <location>
        <begin position="359"/>
        <end position="375"/>
    </location>
</feature>
<feature type="transmembrane region" description="Helical" evidence="1">
    <location>
        <begin position="215"/>
        <end position="234"/>
    </location>
</feature>